<proteinExistence type="predicted"/>
<reference evidence="1 2" key="1">
    <citation type="submission" date="2018-07" db="EMBL/GenBank/DDBJ databases">
        <title>Genomic Encyclopedia of Type Strains, Phase IV (KMG-IV): sequencing the most valuable type-strain genomes for metagenomic binning, comparative biology and taxonomic classification.</title>
        <authorList>
            <person name="Goeker M."/>
        </authorList>
    </citation>
    <scope>NUCLEOTIDE SEQUENCE [LARGE SCALE GENOMIC DNA]</scope>
    <source>
        <strain evidence="1 2">DSM 21410</strain>
    </source>
</reference>
<dbReference type="EMBL" id="QPJS01000007">
    <property type="protein sequence ID" value="RCX01192.1"/>
    <property type="molecule type" value="Genomic_DNA"/>
</dbReference>
<keyword evidence="2" id="KW-1185">Reference proteome</keyword>
<dbReference type="Proteomes" id="UP000253517">
    <property type="component" value="Unassembled WGS sequence"/>
</dbReference>
<evidence type="ECO:0000313" key="2">
    <source>
        <dbReference type="Proteomes" id="UP000253517"/>
    </source>
</evidence>
<gene>
    <name evidence="1" type="ORF">DES35_1075</name>
</gene>
<organism evidence="1 2">
    <name type="scientific">Schleiferia thermophila</name>
    <dbReference type="NCBI Taxonomy" id="884107"/>
    <lineage>
        <taxon>Bacteria</taxon>
        <taxon>Pseudomonadati</taxon>
        <taxon>Bacteroidota</taxon>
        <taxon>Flavobacteriia</taxon>
        <taxon>Flavobacteriales</taxon>
        <taxon>Schleiferiaceae</taxon>
        <taxon>Schleiferia</taxon>
    </lineage>
</organism>
<comment type="caution">
    <text evidence="1">The sequence shown here is derived from an EMBL/GenBank/DDBJ whole genome shotgun (WGS) entry which is preliminary data.</text>
</comment>
<sequence>MKKTTFCILVFYSLLGTAQSKSEIQLSQQFFAVDNFDFNKLEINYFRKLHKGFGVNLGLFYDRFEYWERINYEGVLFHGFTGPYNPNNAYFPIGGDPLPNGNIPDNIKITDLFNIMGLNLGVFYEIKNLGYPKLSLISALRNEMVMHRGFYARGGLNRFEVYESGNVVGYIDVDIYGDLRQLARDALGNFNFNASAFLRYQLGTYTQLGIQADYNHILYSDFLSMSLCLGTRF</sequence>
<accession>A0A368ZW03</accession>
<name>A0A368ZW03_9FLAO</name>
<protein>
    <submittedName>
        <fullName evidence="1">Uncharacterized protein</fullName>
    </submittedName>
</protein>
<evidence type="ECO:0000313" key="1">
    <source>
        <dbReference type="EMBL" id="RCX01192.1"/>
    </source>
</evidence>
<dbReference type="RefSeq" id="WP_125039450.1">
    <property type="nucleotide sequence ID" value="NZ_BHZF01000003.1"/>
</dbReference>
<dbReference type="AlphaFoldDB" id="A0A368ZW03"/>